<dbReference type="PROSITE" id="PS01031">
    <property type="entry name" value="SHSP"/>
    <property type="match status" value="1"/>
</dbReference>
<reference evidence="4 5" key="1">
    <citation type="submission" date="2020-06" db="EMBL/GenBank/DDBJ databases">
        <title>Interaction of electrochemicaly active bacteria, Geobacter bremensis R4 on different carbon anode.</title>
        <authorList>
            <person name="Meng L."/>
            <person name="Yoshida N."/>
        </authorList>
    </citation>
    <scope>NUCLEOTIDE SEQUENCE [LARGE SCALE GENOMIC DNA]</scope>
    <source>
        <strain evidence="4 5">R4</strain>
    </source>
</reference>
<dbReference type="InterPro" id="IPR031107">
    <property type="entry name" value="Small_HSP"/>
</dbReference>
<evidence type="ECO:0000259" key="3">
    <source>
        <dbReference type="PROSITE" id="PS01031"/>
    </source>
</evidence>
<evidence type="ECO:0000256" key="2">
    <source>
        <dbReference type="RuleBase" id="RU003616"/>
    </source>
</evidence>
<dbReference type="Gene3D" id="2.60.40.790">
    <property type="match status" value="1"/>
</dbReference>
<evidence type="ECO:0000256" key="1">
    <source>
        <dbReference type="PROSITE-ProRule" id="PRU00285"/>
    </source>
</evidence>
<dbReference type="KEGG" id="gbn:GEOBRER4_03450"/>
<evidence type="ECO:0000313" key="5">
    <source>
        <dbReference type="Proteomes" id="UP000515472"/>
    </source>
</evidence>
<dbReference type="CDD" id="cd06464">
    <property type="entry name" value="ACD_sHsps-like"/>
    <property type="match status" value="1"/>
</dbReference>
<dbReference type="InterPro" id="IPR008978">
    <property type="entry name" value="HSP20-like_chaperone"/>
</dbReference>
<evidence type="ECO:0000313" key="4">
    <source>
        <dbReference type="EMBL" id="BCG45595.1"/>
    </source>
</evidence>
<dbReference type="Proteomes" id="UP000515472">
    <property type="component" value="Chromosome"/>
</dbReference>
<accession>A0A6S6M2L2</accession>
<protein>
    <submittedName>
        <fullName evidence="4">Heat shock protein Hsp20</fullName>
    </submittedName>
</protein>
<dbReference type="RefSeq" id="WP_185243977.1">
    <property type="nucleotide sequence ID" value="NZ_AP023213.1"/>
</dbReference>
<name>A0A6S6M2L2_9BACT</name>
<organism evidence="4 5">
    <name type="scientific">Citrifermentans bremense</name>
    <dbReference type="NCBI Taxonomy" id="60035"/>
    <lineage>
        <taxon>Bacteria</taxon>
        <taxon>Pseudomonadati</taxon>
        <taxon>Thermodesulfobacteriota</taxon>
        <taxon>Desulfuromonadia</taxon>
        <taxon>Geobacterales</taxon>
        <taxon>Geobacteraceae</taxon>
        <taxon>Citrifermentans</taxon>
    </lineage>
</organism>
<comment type="similarity">
    <text evidence="1 2">Belongs to the small heat shock protein (HSP20) family.</text>
</comment>
<keyword evidence="5" id="KW-1185">Reference proteome</keyword>
<dbReference type="Pfam" id="PF00011">
    <property type="entry name" value="HSP20"/>
    <property type="match status" value="1"/>
</dbReference>
<dbReference type="SUPFAM" id="SSF49764">
    <property type="entry name" value="HSP20-like chaperones"/>
    <property type="match status" value="1"/>
</dbReference>
<dbReference type="PANTHER" id="PTHR11527">
    <property type="entry name" value="HEAT-SHOCK PROTEIN 20 FAMILY MEMBER"/>
    <property type="match status" value="1"/>
</dbReference>
<dbReference type="AlphaFoldDB" id="A0A6S6M2L2"/>
<dbReference type="EMBL" id="AP023213">
    <property type="protein sequence ID" value="BCG45595.1"/>
    <property type="molecule type" value="Genomic_DNA"/>
</dbReference>
<keyword evidence="4" id="KW-0346">Stress response</keyword>
<sequence length="144" mass="16714">MAIVRYNPLSELRSMQDKMNRLLDMAWTREIGEEIREGVWHPPADVYEDAAAVTVKVEVPDMEQKDIEIKVEEQTLTVKGERRHSEEIRKENFHRIERYFGPFQRSFALPGDLDTDRISASCDYGVLTIVIPKLRAKPVTVEVK</sequence>
<proteinExistence type="inferred from homology"/>
<dbReference type="InterPro" id="IPR002068">
    <property type="entry name" value="A-crystallin/Hsp20_dom"/>
</dbReference>
<feature type="domain" description="SHSP" evidence="3">
    <location>
        <begin position="35"/>
        <end position="144"/>
    </location>
</feature>
<gene>
    <name evidence="4" type="ORF">GEOBRER4_n0353</name>
</gene>